<name>A0A812DBW4_ACAPH</name>
<comment type="caution">
    <text evidence="1">The sequence shown here is derived from an EMBL/GenBank/DDBJ whole genome shotgun (WGS) entry which is preliminary data.</text>
</comment>
<evidence type="ECO:0000313" key="2">
    <source>
        <dbReference type="Proteomes" id="UP000597762"/>
    </source>
</evidence>
<proteinExistence type="predicted"/>
<dbReference type="Proteomes" id="UP000597762">
    <property type="component" value="Unassembled WGS sequence"/>
</dbReference>
<reference evidence="1" key="1">
    <citation type="submission" date="2021-01" db="EMBL/GenBank/DDBJ databases">
        <authorList>
            <person name="Li R."/>
            <person name="Bekaert M."/>
        </authorList>
    </citation>
    <scope>NUCLEOTIDE SEQUENCE</scope>
    <source>
        <strain evidence="1">Farmed</strain>
    </source>
</reference>
<dbReference type="AlphaFoldDB" id="A0A812DBW4"/>
<protein>
    <submittedName>
        <fullName evidence="1">Uncharacterized protein</fullName>
    </submittedName>
</protein>
<dbReference type="EMBL" id="CAHIKZ030002841">
    <property type="protein sequence ID" value="CAE1292868.1"/>
    <property type="molecule type" value="Genomic_DNA"/>
</dbReference>
<organism evidence="1 2">
    <name type="scientific">Acanthosepion pharaonis</name>
    <name type="common">Pharaoh cuttlefish</name>
    <name type="synonym">Sepia pharaonis</name>
    <dbReference type="NCBI Taxonomy" id="158019"/>
    <lineage>
        <taxon>Eukaryota</taxon>
        <taxon>Metazoa</taxon>
        <taxon>Spiralia</taxon>
        <taxon>Lophotrochozoa</taxon>
        <taxon>Mollusca</taxon>
        <taxon>Cephalopoda</taxon>
        <taxon>Coleoidea</taxon>
        <taxon>Decapodiformes</taxon>
        <taxon>Sepiida</taxon>
        <taxon>Sepiina</taxon>
        <taxon>Sepiidae</taxon>
        <taxon>Acanthosepion</taxon>
    </lineage>
</organism>
<keyword evidence="2" id="KW-1185">Reference proteome</keyword>
<sequence length="210" mass="21175">MSVLTFFWTMESRQECGAPLELSTLPESADALTHQRPQNPKDGASADAAAAASAAAAAAASADAVAAAKASASASAAASADAAAAAAAAASSSAVAVPTAPKEEVDPALAAAVAATGPMCHNLPDPSDHRAYFVFEHGKKKKMLCAPGSLYSPVTCACGVNLLSAAAGHHVRAGHPPYPYAHNWPGYHSAYYGAHGYHGYPGYYGYQGCI</sequence>
<gene>
    <name evidence="1" type="ORF">SPHA_49491</name>
</gene>
<accession>A0A812DBW4</accession>
<evidence type="ECO:0000313" key="1">
    <source>
        <dbReference type="EMBL" id="CAE1292868.1"/>
    </source>
</evidence>